<dbReference type="Pfam" id="PF02786">
    <property type="entry name" value="CPSase_L_D2"/>
    <property type="match status" value="1"/>
</dbReference>
<dbReference type="AlphaFoldDB" id="G4QDV1"/>
<dbReference type="PANTHER" id="PTHR23135">
    <property type="entry name" value="MUR LIGASE FAMILY MEMBER"/>
    <property type="match status" value="1"/>
</dbReference>
<evidence type="ECO:0000256" key="2">
    <source>
        <dbReference type="ARBA" id="ARBA00009060"/>
    </source>
</evidence>
<evidence type="ECO:0000256" key="11">
    <source>
        <dbReference type="ARBA" id="ARBA00048094"/>
    </source>
</evidence>
<dbReference type="NCBIfam" id="NF010623">
    <property type="entry name" value="PRK14016.1"/>
    <property type="match status" value="1"/>
</dbReference>
<organism evidence="15 16">
    <name type="scientific">Glaciecola nitratireducens (strain JCM 12485 / KCTC 12276 / FR1064)</name>
    <dbReference type="NCBI Taxonomy" id="1085623"/>
    <lineage>
        <taxon>Bacteria</taxon>
        <taxon>Pseudomonadati</taxon>
        <taxon>Pseudomonadota</taxon>
        <taxon>Gammaproteobacteria</taxon>
        <taxon>Alteromonadales</taxon>
        <taxon>Alteromonadaceae</taxon>
        <taxon>Brumicola</taxon>
    </lineage>
</organism>
<dbReference type="InterPro" id="IPR036615">
    <property type="entry name" value="Mur_ligase_C_dom_sf"/>
</dbReference>
<dbReference type="GO" id="GO:0046872">
    <property type="term" value="F:metal ion binding"/>
    <property type="evidence" value="ECO:0007669"/>
    <property type="project" value="InterPro"/>
</dbReference>
<dbReference type="SUPFAM" id="SSF56059">
    <property type="entry name" value="Glutathione synthetase ATP-binding domain-like"/>
    <property type="match status" value="1"/>
</dbReference>
<dbReference type="KEGG" id="gni:GNIT_3034"/>
<proteinExistence type="inferred from homology"/>
<evidence type="ECO:0000256" key="7">
    <source>
        <dbReference type="ARBA" id="ARBA00022598"/>
    </source>
</evidence>
<evidence type="ECO:0000313" key="16">
    <source>
        <dbReference type="Proteomes" id="UP000009282"/>
    </source>
</evidence>
<dbReference type="NCBIfam" id="TIGR02068">
    <property type="entry name" value="cya_phycin_syn"/>
    <property type="match status" value="1"/>
</dbReference>
<dbReference type="InterPro" id="IPR011761">
    <property type="entry name" value="ATP-grasp"/>
</dbReference>
<dbReference type="Proteomes" id="UP000009282">
    <property type="component" value="Chromosome"/>
</dbReference>
<comment type="catalytic activity">
    <reaction evidence="11">
        <text>[L-4-(L-arginin-2-N-yl)aspartate](n)-L-aspartate + L-arginine + ATP = [L-4-(L-arginin-2-N-yl)aspartate](n+1) + ADP + phosphate + H(+)</text>
        <dbReference type="Rhea" id="RHEA:23888"/>
        <dbReference type="Rhea" id="RHEA-COMP:13732"/>
        <dbReference type="Rhea" id="RHEA-COMP:13733"/>
        <dbReference type="ChEBI" id="CHEBI:15378"/>
        <dbReference type="ChEBI" id="CHEBI:30616"/>
        <dbReference type="ChEBI" id="CHEBI:32682"/>
        <dbReference type="ChEBI" id="CHEBI:43474"/>
        <dbReference type="ChEBI" id="CHEBI:137986"/>
        <dbReference type="ChEBI" id="CHEBI:137990"/>
        <dbReference type="ChEBI" id="CHEBI:456216"/>
        <dbReference type="EC" id="6.3.2.30"/>
    </reaction>
</comment>
<comment type="function">
    <text evidence="1">Catalyzes the ATP-dependent polymerization of arginine and aspartate to multi-L-arginyl-poly-L-aspartic acid (cyanophycin; a water-insoluble reserve polymer).</text>
</comment>
<evidence type="ECO:0000256" key="12">
    <source>
        <dbReference type="ARBA" id="ARBA00048425"/>
    </source>
</evidence>
<dbReference type="PANTHER" id="PTHR23135:SF18">
    <property type="entry name" value="CYANOPHYCIN SYNTHETASE"/>
    <property type="match status" value="1"/>
</dbReference>
<dbReference type="Pfam" id="PF18921">
    <property type="entry name" value="Cyanophycin_syn"/>
    <property type="match status" value="1"/>
</dbReference>
<feature type="domain" description="ATP-grasp" evidence="14">
    <location>
        <begin position="233"/>
        <end position="488"/>
    </location>
</feature>
<dbReference type="eggNOG" id="COG0769">
    <property type="taxonomic scope" value="Bacteria"/>
</dbReference>
<dbReference type="EC" id="6.3.2.29" evidence="5"/>
<dbReference type="HOGENOM" id="CLU_016806_0_0_6"/>
<evidence type="ECO:0000256" key="6">
    <source>
        <dbReference type="ARBA" id="ARBA00022036"/>
    </source>
</evidence>
<dbReference type="InterPro" id="IPR013815">
    <property type="entry name" value="ATP_grasp_subdomain_1"/>
</dbReference>
<dbReference type="RefSeq" id="WP_014110002.1">
    <property type="nucleotide sequence ID" value="NC_016041.1"/>
</dbReference>
<evidence type="ECO:0000256" key="8">
    <source>
        <dbReference type="ARBA" id="ARBA00022741"/>
    </source>
</evidence>
<keyword evidence="8 13" id="KW-0547">Nucleotide-binding</keyword>
<dbReference type="InterPro" id="IPR044019">
    <property type="entry name" value="Cyanophycin_syn_N"/>
</dbReference>
<dbReference type="GO" id="GO:0005524">
    <property type="term" value="F:ATP binding"/>
    <property type="evidence" value="ECO:0007669"/>
    <property type="project" value="UniProtKB-UniRule"/>
</dbReference>
<dbReference type="GO" id="GO:0071160">
    <property type="term" value="F:cyanophycin synthetase activity (L-aspartate-adding)"/>
    <property type="evidence" value="ECO:0007669"/>
    <property type="project" value="UniProtKB-EC"/>
</dbReference>
<accession>G4QDV1</accession>
<evidence type="ECO:0000256" key="3">
    <source>
        <dbReference type="ARBA" id="ARBA00011738"/>
    </source>
</evidence>
<dbReference type="Gene3D" id="3.30.1490.20">
    <property type="entry name" value="ATP-grasp fold, A domain"/>
    <property type="match status" value="1"/>
</dbReference>
<dbReference type="EMBL" id="CP003060">
    <property type="protein sequence ID" value="AEP31130.1"/>
    <property type="molecule type" value="Genomic_DNA"/>
</dbReference>
<keyword evidence="9 13" id="KW-0067">ATP-binding</keyword>
<dbReference type="PROSITE" id="PS50975">
    <property type="entry name" value="ATP_GRASP"/>
    <property type="match status" value="1"/>
</dbReference>
<dbReference type="Pfam" id="PF08245">
    <property type="entry name" value="Mur_ligase_M"/>
    <property type="match status" value="1"/>
</dbReference>
<reference evidence="15 16" key="1">
    <citation type="journal article" date="2011" name="J. Bacteriol.">
        <title>Complete genome sequence of seawater bacterium Glaciecola nitratireducens FR1064T.</title>
        <authorList>
            <person name="Bian F."/>
            <person name="Qin Q.L."/>
            <person name="Xie B.B."/>
            <person name="Shu Y.L."/>
            <person name="Zhang X.Y."/>
            <person name="Yu Y."/>
            <person name="Chen B."/>
            <person name="Chen X.L."/>
            <person name="Zhou B.C."/>
            <person name="Zhang Y.Z."/>
        </authorList>
    </citation>
    <scope>NUCLEOTIDE SEQUENCE [LARGE SCALE GENOMIC DNA]</scope>
    <source>
        <strain evidence="16">JCM 12485 / KCTC 12276 / FR1064</strain>
    </source>
</reference>
<keyword evidence="16" id="KW-1185">Reference proteome</keyword>
<evidence type="ECO:0000256" key="5">
    <source>
        <dbReference type="ARBA" id="ARBA00013005"/>
    </source>
</evidence>
<dbReference type="EC" id="6.3.2.30" evidence="4"/>
<dbReference type="InterPro" id="IPR011810">
    <property type="entry name" value="Cya_phycin_syn"/>
</dbReference>
<evidence type="ECO:0000259" key="14">
    <source>
        <dbReference type="PROSITE" id="PS50975"/>
    </source>
</evidence>
<dbReference type="Pfam" id="PF02875">
    <property type="entry name" value="Mur_ligase_C"/>
    <property type="match status" value="1"/>
</dbReference>
<dbReference type="InterPro" id="IPR036565">
    <property type="entry name" value="Mur-like_cat_sf"/>
</dbReference>
<dbReference type="Gene3D" id="3.30.470.20">
    <property type="entry name" value="ATP-grasp fold, B domain"/>
    <property type="match status" value="1"/>
</dbReference>
<dbReference type="OrthoDB" id="9803907at2"/>
<keyword evidence="7" id="KW-0436">Ligase</keyword>
<evidence type="ECO:0000256" key="9">
    <source>
        <dbReference type="ARBA" id="ARBA00022840"/>
    </source>
</evidence>
<gene>
    <name evidence="15" type="primary">cphA</name>
    <name evidence="15" type="ordered locus">GNIT_3034</name>
</gene>
<evidence type="ECO:0000313" key="15">
    <source>
        <dbReference type="EMBL" id="AEP31130.1"/>
    </source>
</evidence>
<evidence type="ECO:0000256" key="1">
    <source>
        <dbReference type="ARBA" id="ARBA00003184"/>
    </source>
</evidence>
<dbReference type="SUPFAM" id="SSF53623">
    <property type="entry name" value="MurD-like peptide ligases, catalytic domain"/>
    <property type="match status" value="1"/>
</dbReference>
<dbReference type="InterPro" id="IPR004101">
    <property type="entry name" value="Mur_ligase_C"/>
</dbReference>
<evidence type="ECO:0000256" key="4">
    <source>
        <dbReference type="ARBA" id="ARBA00012968"/>
    </source>
</evidence>
<dbReference type="InterPro" id="IPR013221">
    <property type="entry name" value="Mur_ligase_cen"/>
</dbReference>
<dbReference type="eggNOG" id="COG0189">
    <property type="taxonomic scope" value="Bacteria"/>
</dbReference>
<dbReference type="SUPFAM" id="SSF53244">
    <property type="entry name" value="MurD-like peptide ligases, peptide-binding domain"/>
    <property type="match status" value="1"/>
</dbReference>
<dbReference type="GO" id="GO:0071161">
    <property type="term" value="F:cyanophycin synthetase activity (L-arginine-adding)"/>
    <property type="evidence" value="ECO:0007669"/>
    <property type="project" value="UniProtKB-EC"/>
</dbReference>
<evidence type="ECO:0000256" key="13">
    <source>
        <dbReference type="PROSITE-ProRule" id="PRU00409"/>
    </source>
</evidence>
<dbReference type="STRING" id="1085623.GNIT_3034"/>
<comment type="subunit">
    <text evidence="3">Homodimer.</text>
</comment>
<evidence type="ECO:0000256" key="10">
    <source>
        <dbReference type="ARBA" id="ARBA00031353"/>
    </source>
</evidence>
<sequence>MKILSKNVYVGPNVYANFPVICYQIDIGELEYWPSVKLGEDFINGLIAALPSLQKHGCSYGEEGGFLRRLVEDEGTWIGHIWEHVAIELQNLAGSSVTFGRTRSMQDKGCYYVVYQYHQRDVGLEAGTLGLKLLTHLMPKEVQTAIKADIDEDFDFTDELTNFIKMAQRKEFGPSTASLVAAAEQRDIPWLRLNNYSLVQFGHGKYQQRIQATITSETKHIAVEISCDKEDTHNLLNDLGLPVPQQMMVYSDKQAVRAAQRIGFPVVLKPLNANHGRGVSINLMTDEDVTIAFAEAQNHGTSRAVLVESFITGYDHRMLVVNNELVAVAKRVPGHVVGDGIHSIEQLIDVVNKDPRRGVGHEKVLTRLELDNQASRLMEEAGYDEDTVLEKDQVFFLRSTANLSTGGTAIDVTDIVHPDNRDMAVRAIRAIGLDIGGVDFLTDDISKSYKEIGGGICECNAAPGFRMHVAPSEGKPRDVAGKVIDMLFPAGSKARIPVAGITGTNGKTTTSRMLASIMKSAGFTTGMTSTDGVYIDGHLTVKGDMTGPTSAQIVLRDPSVDFAIMETARGGIVKRGLGYSTCNVGACLNISADHLGQRGIDTLEQLAQIKRVVVEVAQDCVVLNADDIHCLQMAEFCQAKQICYVTIDSGHGLVREHIRQGGMAIVLEKGINGDMITIYDKGAHIPLLWTHLIPATIEGKAMHNVQNAMFAAAMAYSFDTSLENIRQGLRIFNTSFYQAPGRLNIFDEHPFKVILDYAHNPAAIKTITDLAGRLDVKGKRRIVIAMPGDRRDEDIVEAAKIIASTFDSFVCKADDDRRGRTNDEVPMMLKQTLESNGVDASNIQVIPSEVDAVEAGLASCAPGDLLIILGDNITRCWKQIVHFNHSSEHPVSDESQPSRDFPEKLFQPIENKFELQEGSRIVQDERGVHIVVDRDEESD</sequence>
<name>G4QDV1_GLANF</name>
<dbReference type="Gene3D" id="3.40.1190.10">
    <property type="entry name" value="Mur-like, catalytic domain"/>
    <property type="match status" value="1"/>
</dbReference>
<comment type="catalytic activity">
    <reaction evidence="12">
        <text>[L-4-(L-arginin-2-N-yl)aspartate](n) + L-aspartate + ATP = [L-4-(L-arginin-2-N-yl)aspartate](n)-L-aspartate + ADP + phosphate + H(+)</text>
        <dbReference type="Rhea" id="RHEA:13277"/>
        <dbReference type="Rhea" id="RHEA-COMP:13728"/>
        <dbReference type="Rhea" id="RHEA-COMP:13733"/>
        <dbReference type="ChEBI" id="CHEBI:15378"/>
        <dbReference type="ChEBI" id="CHEBI:29991"/>
        <dbReference type="ChEBI" id="CHEBI:30616"/>
        <dbReference type="ChEBI" id="CHEBI:43474"/>
        <dbReference type="ChEBI" id="CHEBI:137986"/>
        <dbReference type="ChEBI" id="CHEBI:137990"/>
        <dbReference type="ChEBI" id="CHEBI:456216"/>
        <dbReference type="EC" id="6.3.2.29"/>
    </reaction>
</comment>
<comment type="similarity">
    <text evidence="2">In the C-terminal section; belongs to the MurCDEF family.</text>
</comment>
<dbReference type="InterPro" id="IPR005479">
    <property type="entry name" value="CPAse_ATP-bd"/>
</dbReference>
<dbReference type="Gene3D" id="3.90.190.20">
    <property type="entry name" value="Mur ligase, C-terminal domain"/>
    <property type="match status" value="1"/>
</dbReference>
<protein>
    <recommendedName>
        <fullName evidence="6">Cyanophycin synthetase</fullName>
        <ecNumber evidence="5">6.3.2.29</ecNumber>
        <ecNumber evidence="4">6.3.2.30</ecNumber>
    </recommendedName>
    <alternativeName>
        <fullName evidence="10">Cyanophycin synthase</fullName>
    </alternativeName>
</protein>